<dbReference type="InterPro" id="IPR010652">
    <property type="entry name" value="DUF1232"/>
</dbReference>
<evidence type="ECO:0000256" key="4">
    <source>
        <dbReference type="ARBA" id="ARBA00023136"/>
    </source>
</evidence>
<comment type="subcellular location">
    <subcellularLocation>
        <location evidence="1">Endomembrane system</location>
        <topology evidence="1">Multi-pass membrane protein</topology>
    </subcellularLocation>
</comment>
<sequence length="93" mass="11392">MKKFFKRIKFVFTFWRFIPFLIDYLFAKELSIWKKVLPLAISIVYIVIPIDLIPDFLFFFGYTDDILFTTFLLQTMVKYAPDRLKEKYELLMK</sequence>
<reference evidence="7 8" key="1">
    <citation type="submission" date="2023-07" db="EMBL/GenBank/DDBJ databases">
        <title>Genomic Encyclopedia of Type Strains, Phase IV (KMG-IV): sequencing the most valuable type-strain genomes for metagenomic binning, comparative biology and taxonomic classification.</title>
        <authorList>
            <person name="Goeker M."/>
        </authorList>
    </citation>
    <scope>NUCLEOTIDE SEQUENCE [LARGE SCALE GENOMIC DNA]</scope>
    <source>
        <strain evidence="7 8">DSM 23494</strain>
    </source>
</reference>
<evidence type="ECO:0000313" key="7">
    <source>
        <dbReference type="EMBL" id="MDQ0269081.1"/>
    </source>
</evidence>
<feature type="transmembrane region" description="Helical" evidence="5">
    <location>
        <begin position="37"/>
        <end position="60"/>
    </location>
</feature>
<name>A0ABU0ACU8_9BACI</name>
<feature type="domain" description="DUF1232" evidence="6">
    <location>
        <begin position="39"/>
        <end position="68"/>
    </location>
</feature>
<gene>
    <name evidence="7" type="ORF">J2S17_000951</name>
</gene>
<evidence type="ECO:0000313" key="8">
    <source>
        <dbReference type="Proteomes" id="UP001238088"/>
    </source>
</evidence>
<keyword evidence="8" id="KW-1185">Reference proteome</keyword>
<keyword evidence="2 5" id="KW-0812">Transmembrane</keyword>
<organism evidence="7 8">
    <name type="scientific">Cytobacillus purgationiresistens</name>
    <dbReference type="NCBI Taxonomy" id="863449"/>
    <lineage>
        <taxon>Bacteria</taxon>
        <taxon>Bacillati</taxon>
        <taxon>Bacillota</taxon>
        <taxon>Bacilli</taxon>
        <taxon>Bacillales</taxon>
        <taxon>Bacillaceae</taxon>
        <taxon>Cytobacillus</taxon>
    </lineage>
</organism>
<dbReference type="RefSeq" id="WP_307472367.1">
    <property type="nucleotide sequence ID" value="NZ_JAUSUB010000003.1"/>
</dbReference>
<evidence type="ECO:0000256" key="5">
    <source>
        <dbReference type="SAM" id="Phobius"/>
    </source>
</evidence>
<dbReference type="Pfam" id="PF06803">
    <property type="entry name" value="DUF1232"/>
    <property type="match status" value="1"/>
</dbReference>
<evidence type="ECO:0000256" key="3">
    <source>
        <dbReference type="ARBA" id="ARBA00022989"/>
    </source>
</evidence>
<accession>A0ABU0ACU8</accession>
<evidence type="ECO:0000259" key="6">
    <source>
        <dbReference type="Pfam" id="PF06803"/>
    </source>
</evidence>
<protein>
    <submittedName>
        <fullName evidence="7">Uncharacterized membrane protein YkvA (DUF1232 family)</fullName>
    </submittedName>
</protein>
<keyword evidence="3 5" id="KW-1133">Transmembrane helix</keyword>
<evidence type="ECO:0000256" key="1">
    <source>
        <dbReference type="ARBA" id="ARBA00004127"/>
    </source>
</evidence>
<proteinExistence type="predicted"/>
<dbReference type="Proteomes" id="UP001238088">
    <property type="component" value="Unassembled WGS sequence"/>
</dbReference>
<evidence type="ECO:0000256" key="2">
    <source>
        <dbReference type="ARBA" id="ARBA00022692"/>
    </source>
</evidence>
<keyword evidence="4 5" id="KW-0472">Membrane</keyword>
<comment type="caution">
    <text evidence="7">The sequence shown here is derived from an EMBL/GenBank/DDBJ whole genome shotgun (WGS) entry which is preliminary data.</text>
</comment>
<dbReference type="EMBL" id="JAUSUB010000003">
    <property type="protein sequence ID" value="MDQ0269081.1"/>
    <property type="molecule type" value="Genomic_DNA"/>
</dbReference>